<dbReference type="InterPro" id="IPR027470">
    <property type="entry name" value="Cation_efflux_CTD"/>
</dbReference>
<evidence type="ECO:0000256" key="1">
    <source>
        <dbReference type="ARBA" id="ARBA00004141"/>
    </source>
</evidence>
<evidence type="ECO:0000256" key="4">
    <source>
        <dbReference type="ARBA" id="ARBA00022692"/>
    </source>
</evidence>
<keyword evidence="5 7" id="KW-1133">Transmembrane helix</keyword>
<feature type="transmembrane region" description="Helical" evidence="7">
    <location>
        <begin position="182"/>
        <end position="199"/>
    </location>
</feature>
<feature type="transmembrane region" description="Helical" evidence="7">
    <location>
        <begin position="81"/>
        <end position="102"/>
    </location>
</feature>
<comment type="subcellular location">
    <subcellularLocation>
        <location evidence="1">Membrane</location>
        <topology evidence="1">Multi-pass membrane protein</topology>
    </subcellularLocation>
</comment>
<dbReference type="SUPFAM" id="SSF160240">
    <property type="entry name" value="Cation efflux protein cytoplasmic domain-like"/>
    <property type="match status" value="1"/>
</dbReference>
<dbReference type="SUPFAM" id="SSF161111">
    <property type="entry name" value="Cation efflux protein transmembrane domain-like"/>
    <property type="match status" value="1"/>
</dbReference>
<dbReference type="FunFam" id="1.20.1510.10:FF:000006">
    <property type="entry name" value="Divalent cation efflux transporter"/>
    <property type="match status" value="1"/>
</dbReference>
<dbReference type="InterPro" id="IPR050291">
    <property type="entry name" value="CDF_Transporter"/>
</dbReference>
<dbReference type="Pfam" id="PF01545">
    <property type="entry name" value="Cation_efflux"/>
    <property type="match status" value="1"/>
</dbReference>
<evidence type="ECO:0000256" key="2">
    <source>
        <dbReference type="ARBA" id="ARBA00008114"/>
    </source>
</evidence>
<keyword evidence="4 7" id="KW-0812">Transmembrane</keyword>
<evidence type="ECO:0000256" key="5">
    <source>
        <dbReference type="ARBA" id="ARBA00022989"/>
    </source>
</evidence>
<dbReference type="InterPro" id="IPR036837">
    <property type="entry name" value="Cation_efflux_CTD_sf"/>
</dbReference>
<dbReference type="Gene3D" id="3.30.70.1350">
    <property type="entry name" value="Cation efflux protein, cytoplasmic domain"/>
    <property type="match status" value="1"/>
</dbReference>
<evidence type="ECO:0000259" key="9">
    <source>
        <dbReference type="Pfam" id="PF16916"/>
    </source>
</evidence>
<gene>
    <name evidence="10" type="ORF">E7Z79_04765</name>
</gene>
<sequence length="301" mass="32609">MDEYRNKAGTKASTIAIIANCILTVLNIAVGIMSGSYALVSEGAHTLSDVITSIVAYAGFKIGQKPADKEHPIGHGRAEAISGLVIVVFLVVVAYEIITGALEKIIHPELITVPGVYAAMMAVFGIFINFIISEYIIRIGKEIKSPAIVADGKHQKTDIFSSIAILFGVAVSNMGYPILDPIVGLVIGLLILKTAHSIGKENINNIMGKVPSQELINEIKYIADNTRGAHNTHNIKVDYFGPYATVYLHIEVNGEMTLSESHKIVHTVENNILKEIPEVKSVMVHACPIGLTYDHDQKIDE</sequence>
<organism evidence="10 11">
    <name type="scientific">Methanobrevibacter thaueri</name>
    <dbReference type="NCBI Taxonomy" id="190975"/>
    <lineage>
        <taxon>Archaea</taxon>
        <taxon>Methanobacteriati</taxon>
        <taxon>Methanobacteriota</taxon>
        <taxon>Methanomada group</taxon>
        <taxon>Methanobacteria</taxon>
        <taxon>Methanobacteriales</taxon>
        <taxon>Methanobacteriaceae</taxon>
        <taxon>Methanobrevibacter</taxon>
    </lineage>
</organism>
<feature type="domain" description="Cation efflux protein transmembrane" evidence="8">
    <location>
        <begin position="14"/>
        <end position="207"/>
    </location>
</feature>
<dbReference type="PANTHER" id="PTHR43840">
    <property type="entry name" value="MITOCHONDRIAL METAL TRANSPORTER 1-RELATED"/>
    <property type="match status" value="1"/>
</dbReference>
<evidence type="ECO:0000313" key="11">
    <source>
        <dbReference type="Proteomes" id="UP000783037"/>
    </source>
</evidence>
<dbReference type="Proteomes" id="UP000783037">
    <property type="component" value="Unassembled WGS sequence"/>
</dbReference>
<dbReference type="InterPro" id="IPR058533">
    <property type="entry name" value="Cation_efflux_TM"/>
</dbReference>
<dbReference type="EMBL" id="SUTK01000016">
    <property type="protein sequence ID" value="MBE6501733.1"/>
    <property type="molecule type" value="Genomic_DNA"/>
</dbReference>
<feature type="domain" description="Cation efflux protein cytoplasmic" evidence="9">
    <location>
        <begin position="211"/>
        <end position="288"/>
    </location>
</feature>
<dbReference type="InterPro" id="IPR002524">
    <property type="entry name" value="Cation_efflux"/>
</dbReference>
<dbReference type="RefSeq" id="WP_303738835.1">
    <property type="nucleotide sequence ID" value="NZ_SUTK01000016.1"/>
</dbReference>
<protein>
    <submittedName>
        <fullName evidence="10">Cation transporter</fullName>
    </submittedName>
</protein>
<dbReference type="GO" id="GO:0008324">
    <property type="term" value="F:monoatomic cation transmembrane transporter activity"/>
    <property type="evidence" value="ECO:0007669"/>
    <property type="project" value="InterPro"/>
</dbReference>
<reference evidence="10" key="1">
    <citation type="submission" date="2019-04" db="EMBL/GenBank/DDBJ databases">
        <title>Evolution of Biomass-Degrading Anaerobic Consortia Revealed by Metagenomics.</title>
        <authorList>
            <person name="Peng X."/>
        </authorList>
    </citation>
    <scope>NUCLEOTIDE SEQUENCE</scope>
    <source>
        <strain evidence="10">SIG18</strain>
    </source>
</reference>
<comment type="caution">
    <text evidence="10">The sequence shown here is derived from an EMBL/GenBank/DDBJ whole genome shotgun (WGS) entry which is preliminary data.</text>
</comment>
<dbReference type="PANTHER" id="PTHR43840:SF15">
    <property type="entry name" value="MITOCHONDRIAL METAL TRANSPORTER 1-RELATED"/>
    <property type="match status" value="1"/>
</dbReference>
<dbReference type="AlphaFoldDB" id="A0A8T3V576"/>
<dbReference type="Pfam" id="PF16916">
    <property type="entry name" value="ZT_dimer"/>
    <property type="match status" value="1"/>
</dbReference>
<evidence type="ECO:0000259" key="8">
    <source>
        <dbReference type="Pfam" id="PF01545"/>
    </source>
</evidence>
<evidence type="ECO:0000256" key="6">
    <source>
        <dbReference type="ARBA" id="ARBA00023136"/>
    </source>
</evidence>
<keyword evidence="6 7" id="KW-0472">Membrane</keyword>
<evidence type="ECO:0000313" key="10">
    <source>
        <dbReference type="EMBL" id="MBE6501733.1"/>
    </source>
</evidence>
<dbReference type="NCBIfam" id="TIGR01297">
    <property type="entry name" value="CDF"/>
    <property type="match status" value="1"/>
</dbReference>
<evidence type="ECO:0000256" key="3">
    <source>
        <dbReference type="ARBA" id="ARBA00022448"/>
    </source>
</evidence>
<dbReference type="Gene3D" id="1.20.1510.10">
    <property type="entry name" value="Cation efflux protein transmembrane domain"/>
    <property type="match status" value="1"/>
</dbReference>
<dbReference type="InterPro" id="IPR027469">
    <property type="entry name" value="Cation_efflux_TMD_sf"/>
</dbReference>
<name>A0A8T3V576_9EURY</name>
<proteinExistence type="inferred from homology"/>
<evidence type="ECO:0000256" key="7">
    <source>
        <dbReference type="SAM" id="Phobius"/>
    </source>
</evidence>
<feature type="transmembrane region" description="Helical" evidence="7">
    <location>
        <begin position="43"/>
        <end position="60"/>
    </location>
</feature>
<accession>A0A8T3V576</accession>
<dbReference type="GO" id="GO:0016020">
    <property type="term" value="C:membrane"/>
    <property type="evidence" value="ECO:0007669"/>
    <property type="project" value="UniProtKB-SubCell"/>
</dbReference>
<comment type="similarity">
    <text evidence="2">Belongs to the cation diffusion facilitator (CDF) transporter (TC 2.A.4) family.</text>
</comment>
<feature type="transmembrane region" description="Helical" evidence="7">
    <location>
        <begin position="114"/>
        <end position="137"/>
    </location>
</feature>
<feature type="transmembrane region" description="Helical" evidence="7">
    <location>
        <begin position="12"/>
        <end position="37"/>
    </location>
</feature>
<keyword evidence="3" id="KW-0813">Transport</keyword>
<feature type="transmembrane region" description="Helical" evidence="7">
    <location>
        <begin position="158"/>
        <end position="176"/>
    </location>
</feature>